<dbReference type="InterPro" id="IPR015330">
    <property type="entry name" value="DNA_primase/pol_bifunc_N"/>
</dbReference>
<organism evidence="3 4">
    <name type="scientific">Nocardia otitidiscaviarum</name>
    <dbReference type="NCBI Taxonomy" id="1823"/>
    <lineage>
        <taxon>Bacteria</taxon>
        <taxon>Bacillati</taxon>
        <taxon>Actinomycetota</taxon>
        <taxon>Actinomycetes</taxon>
        <taxon>Mycobacteriales</taxon>
        <taxon>Nocardiaceae</taxon>
        <taxon>Nocardia</taxon>
    </lineage>
</organism>
<sequence length="255" mass="26931">MTTLDELRAQVGWWQYRDHALAYARAGLPVLPLIEQGKAPATAHGKDDATTDPAQVAAWWPQGSCRNIGVRPPVGVVVLDVDPRSGGTLESLGALPDTWIAETGGGGWHCWFRHSGRVRGKVAGLAGVDIKSNSGYLVMPPSQHPNGGHYQWLTAHPIAPLPVHLVDAVAVSAPTPRCPPTGAARATDSAGLLATVAGAGEGNRNSALFWAACRVFEQYGTDAARLAQLVDAARSAGLSDIEIERTLRSAERRCA</sequence>
<evidence type="ECO:0000259" key="2">
    <source>
        <dbReference type="SMART" id="SM00943"/>
    </source>
</evidence>
<dbReference type="EMBL" id="CP041695">
    <property type="protein sequence ID" value="QDP82405.1"/>
    <property type="molecule type" value="Genomic_DNA"/>
</dbReference>
<dbReference type="SMART" id="SM00943">
    <property type="entry name" value="Prim-Pol"/>
    <property type="match status" value="1"/>
</dbReference>
<dbReference type="InterPro" id="IPR014820">
    <property type="entry name" value="PriCT_1"/>
</dbReference>
<dbReference type="AlphaFoldDB" id="A0A516NU09"/>
<dbReference type="Pfam" id="PF09250">
    <property type="entry name" value="Prim-Pol"/>
    <property type="match status" value="1"/>
</dbReference>
<evidence type="ECO:0000259" key="1">
    <source>
        <dbReference type="SMART" id="SM00942"/>
    </source>
</evidence>
<protein>
    <submittedName>
        <fullName evidence="3">DNA primase</fullName>
    </submittedName>
</protein>
<feature type="domain" description="Primase C-terminal 1" evidence="1">
    <location>
        <begin position="193"/>
        <end position="253"/>
    </location>
</feature>
<dbReference type="KEGG" id="nod:FOH10_30420"/>
<dbReference type="CDD" id="cd04859">
    <property type="entry name" value="Prim_Pol"/>
    <property type="match status" value="1"/>
</dbReference>
<dbReference type="SUPFAM" id="SSF56747">
    <property type="entry name" value="Prim-pol domain"/>
    <property type="match status" value="1"/>
</dbReference>
<feature type="domain" description="DNA primase/polymerase bifunctional N-terminal" evidence="2">
    <location>
        <begin position="20"/>
        <end position="165"/>
    </location>
</feature>
<dbReference type="Pfam" id="PF08708">
    <property type="entry name" value="PriCT_1"/>
    <property type="match status" value="1"/>
</dbReference>
<gene>
    <name evidence="3" type="ORF">FOH10_30420</name>
</gene>
<evidence type="ECO:0000313" key="3">
    <source>
        <dbReference type="EMBL" id="QDP82405.1"/>
    </source>
</evidence>
<reference evidence="3 4" key="1">
    <citation type="submission" date="2019-07" db="EMBL/GenBank/DDBJ databases">
        <title>Complete Genome Sequence and Methylome Analysis of Nocardia otitidis-caviarum NEB252.</title>
        <authorList>
            <person name="Fomenkov A."/>
            <person name="Anton B.P."/>
            <person name="Vincze T."/>
            <person name="Roberts R.J."/>
        </authorList>
    </citation>
    <scope>NUCLEOTIDE SEQUENCE [LARGE SCALE GENOMIC DNA]</scope>
    <source>
        <strain evidence="3 4">NEB252</strain>
    </source>
</reference>
<dbReference type="SMART" id="SM00942">
    <property type="entry name" value="PriCT_1"/>
    <property type="match status" value="1"/>
</dbReference>
<dbReference type="GeneID" id="80336673"/>
<dbReference type="RefSeq" id="WP_143983251.1">
    <property type="nucleotide sequence ID" value="NZ_CP041695.1"/>
</dbReference>
<proteinExistence type="predicted"/>
<name>A0A516NU09_9NOCA</name>
<dbReference type="Proteomes" id="UP000317039">
    <property type="component" value="Chromosome"/>
</dbReference>
<evidence type="ECO:0000313" key="4">
    <source>
        <dbReference type="Proteomes" id="UP000317039"/>
    </source>
</evidence>
<accession>A0A516NU09</accession>